<gene>
    <name evidence="2" type="ORF">FPZ49_16675</name>
</gene>
<dbReference type="GO" id="GO:0016787">
    <property type="term" value="F:hydrolase activity"/>
    <property type="evidence" value="ECO:0007669"/>
    <property type="project" value="InterPro"/>
</dbReference>
<dbReference type="SUPFAM" id="SSF56300">
    <property type="entry name" value="Metallo-dependent phosphatases"/>
    <property type="match status" value="1"/>
</dbReference>
<dbReference type="Pfam" id="PF00149">
    <property type="entry name" value="Metallophos"/>
    <property type="match status" value="1"/>
</dbReference>
<dbReference type="Gene3D" id="3.60.21.10">
    <property type="match status" value="1"/>
</dbReference>
<dbReference type="Proteomes" id="UP000317036">
    <property type="component" value="Unassembled WGS sequence"/>
</dbReference>
<sequence>MRLLSVKDANKIIEAFLQPRWNFVTSPEEKDELHRLADELRKAAAPAPKLSFAVLSDIQYWDTKAAGKFSAALADLYRLNPELDDLVINGDLGDGRPEDYAKLGALVQNHPLADRIYYTIGNHEFYQAYYNSQGDWAPDSFPNGETDHASIARFLQFTGLSGLYYDRLIQGSFHVSGLRAI</sequence>
<dbReference type="InterPro" id="IPR004843">
    <property type="entry name" value="Calcineurin-like_PHP"/>
</dbReference>
<organism evidence="2 3">
    <name type="scientific">Paenibacillus cremeus</name>
    <dbReference type="NCBI Taxonomy" id="2163881"/>
    <lineage>
        <taxon>Bacteria</taxon>
        <taxon>Bacillati</taxon>
        <taxon>Bacillota</taxon>
        <taxon>Bacilli</taxon>
        <taxon>Bacillales</taxon>
        <taxon>Paenibacillaceae</taxon>
        <taxon>Paenibacillus</taxon>
    </lineage>
</organism>
<dbReference type="AlphaFoldDB" id="A0A559K9V5"/>
<evidence type="ECO:0000259" key="1">
    <source>
        <dbReference type="Pfam" id="PF00149"/>
    </source>
</evidence>
<dbReference type="OrthoDB" id="1645838at2"/>
<reference evidence="2 3" key="1">
    <citation type="submission" date="2019-07" db="EMBL/GenBank/DDBJ databases">
        <authorList>
            <person name="Kim J."/>
        </authorList>
    </citation>
    <scope>NUCLEOTIDE SEQUENCE [LARGE SCALE GENOMIC DNA]</scope>
    <source>
        <strain evidence="2 3">JC52</strain>
    </source>
</reference>
<protein>
    <recommendedName>
        <fullName evidence="1">Calcineurin-like phosphoesterase domain-containing protein</fullName>
    </recommendedName>
</protein>
<dbReference type="InterPro" id="IPR029052">
    <property type="entry name" value="Metallo-depent_PP-like"/>
</dbReference>
<evidence type="ECO:0000313" key="3">
    <source>
        <dbReference type="Proteomes" id="UP000317036"/>
    </source>
</evidence>
<keyword evidence="3" id="KW-1185">Reference proteome</keyword>
<name>A0A559K9V5_9BACL</name>
<evidence type="ECO:0000313" key="2">
    <source>
        <dbReference type="EMBL" id="TVY08904.1"/>
    </source>
</evidence>
<accession>A0A559K9V5</accession>
<proteinExistence type="predicted"/>
<feature type="domain" description="Calcineurin-like phosphoesterase" evidence="1">
    <location>
        <begin position="51"/>
        <end position="144"/>
    </location>
</feature>
<dbReference type="EMBL" id="VNJI01000019">
    <property type="protein sequence ID" value="TVY08904.1"/>
    <property type="molecule type" value="Genomic_DNA"/>
</dbReference>
<comment type="caution">
    <text evidence="2">The sequence shown here is derived from an EMBL/GenBank/DDBJ whole genome shotgun (WGS) entry which is preliminary data.</text>
</comment>